<evidence type="ECO:0000256" key="2">
    <source>
        <dbReference type="SAM" id="MobiDB-lite"/>
    </source>
</evidence>
<dbReference type="InterPro" id="IPR019734">
    <property type="entry name" value="TPR_rpt"/>
</dbReference>
<dbReference type="AlphaFoldDB" id="A0A7H0GKT0"/>
<gene>
    <name evidence="4" type="ORF">H9K75_01445</name>
</gene>
<feature type="signal peptide" evidence="3">
    <location>
        <begin position="1"/>
        <end position="34"/>
    </location>
</feature>
<keyword evidence="5" id="KW-1185">Reference proteome</keyword>
<evidence type="ECO:0000256" key="1">
    <source>
        <dbReference type="PROSITE-ProRule" id="PRU00339"/>
    </source>
</evidence>
<dbReference type="SMART" id="SM00671">
    <property type="entry name" value="SEL1"/>
    <property type="match status" value="2"/>
</dbReference>
<dbReference type="Proteomes" id="UP000516028">
    <property type="component" value="Chromosome"/>
</dbReference>
<dbReference type="InterPro" id="IPR050767">
    <property type="entry name" value="Sel1_AlgK"/>
</dbReference>
<sequence length="415" mass="44255">MHEDAVAFGVKRACVAVVCLSVATLACLSGRADATVRAVAPAPIQPSHVGEAPVQPAGVSRPAAIQPAGTSVRQPAIKPTGTPGTAAPKLMEPDENDTDAERIRKLQSVAQGNPKRGSAAERTAARTAWLLGLLYLHGEHAPVDRALARTWFERARTLNEPLSNAGLAWCEIDGCTGAPSPGAARPYLAPLRNANTGLALFLDWKIQDRLAPVHGGNASQALLSDPDAQRLQLLQQAAQAGNASAFNELGLINVTASRYDLALQQFNKAAARSPAAASNAKLLSVRIEQNQTGASINSAAKKKSPDDWYEQARRYHRGDGVPSNYSEAIRLYQLAAAGGNAAARRMLELIYSRPAPGGSVNVAWMRQLASMDVTAEGAILNFSSPPTPVLYVRDVTPLYEFIPQEWRRDRSVGQK</sequence>
<name>A0A7H0GKT0_9BURK</name>
<dbReference type="PANTHER" id="PTHR11102">
    <property type="entry name" value="SEL-1-LIKE PROTEIN"/>
    <property type="match status" value="1"/>
</dbReference>
<feature type="region of interest" description="Disordered" evidence="2">
    <location>
        <begin position="64"/>
        <end position="99"/>
    </location>
</feature>
<dbReference type="Gene3D" id="1.25.40.10">
    <property type="entry name" value="Tetratricopeptide repeat domain"/>
    <property type="match status" value="2"/>
</dbReference>
<keyword evidence="3" id="KW-0732">Signal</keyword>
<organism evidence="4 5">
    <name type="scientific">Diaphorobacter aerolatus</name>
    <dbReference type="NCBI Taxonomy" id="1288495"/>
    <lineage>
        <taxon>Bacteria</taxon>
        <taxon>Pseudomonadati</taxon>
        <taxon>Pseudomonadota</taxon>
        <taxon>Betaproteobacteria</taxon>
        <taxon>Burkholderiales</taxon>
        <taxon>Comamonadaceae</taxon>
        <taxon>Diaphorobacter</taxon>
    </lineage>
</organism>
<keyword evidence="1" id="KW-0802">TPR repeat</keyword>
<evidence type="ECO:0000256" key="3">
    <source>
        <dbReference type="SAM" id="SignalP"/>
    </source>
</evidence>
<evidence type="ECO:0000313" key="4">
    <source>
        <dbReference type="EMBL" id="QNP48896.1"/>
    </source>
</evidence>
<dbReference type="PANTHER" id="PTHR11102:SF160">
    <property type="entry name" value="ERAD-ASSOCIATED E3 UBIQUITIN-PROTEIN LIGASE COMPONENT HRD3"/>
    <property type="match status" value="1"/>
</dbReference>
<proteinExistence type="predicted"/>
<feature type="chain" id="PRO_5028899890" evidence="3">
    <location>
        <begin position="35"/>
        <end position="415"/>
    </location>
</feature>
<dbReference type="RefSeq" id="WP_187724488.1">
    <property type="nucleotide sequence ID" value="NZ_CP060783.1"/>
</dbReference>
<dbReference type="SUPFAM" id="SSF81901">
    <property type="entry name" value="HCP-like"/>
    <property type="match status" value="2"/>
</dbReference>
<dbReference type="KEGG" id="daer:H9K75_01445"/>
<reference evidence="4 5" key="1">
    <citation type="submission" date="2020-08" db="EMBL/GenBank/DDBJ databases">
        <title>Genome sequence of Diaphorobacter aerolatus KACC 16536T.</title>
        <authorList>
            <person name="Hyun D.-W."/>
            <person name="Bae J.-W."/>
        </authorList>
    </citation>
    <scope>NUCLEOTIDE SEQUENCE [LARGE SCALE GENOMIC DNA]</scope>
    <source>
        <strain evidence="4 5">KACC 16536</strain>
    </source>
</reference>
<dbReference type="Pfam" id="PF08238">
    <property type="entry name" value="Sel1"/>
    <property type="match status" value="2"/>
</dbReference>
<protein>
    <submittedName>
        <fullName evidence="4">SEL1-like repeat protein</fullName>
    </submittedName>
</protein>
<dbReference type="EMBL" id="CP060783">
    <property type="protein sequence ID" value="QNP48896.1"/>
    <property type="molecule type" value="Genomic_DNA"/>
</dbReference>
<dbReference type="InterPro" id="IPR011990">
    <property type="entry name" value="TPR-like_helical_dom_sf"/>
</dbReference>
<feature type="repeat" description="TPR" evidence="1">
    <location>
        <begin position="243"/>
        <end position="276"/>
    </location>
</feature>
<evidence type="ECO:0000313" key="5">
    <source>
        <dbReference type="Proteomes" id="UP000516028"/>
    </source>
</evidence>
<dbReference type="PROSITE" id="PS50005">
    <property type="entry name" value="TPR"/>
    <property type="match status" value="1"/>
</dbReference>
<dbReference type="InterPro" id="IPR006597">
    <property type="entry name" value="Sel1-like"/>
</dbReference>
<accession>A0A7H0GKT0</accession>